<dbReference type="InterPro" id="IPR029017">
    <property type="entry name" value="Enolase-like_N"/>
</dbReference>
<evidence type="ECO:0000313" key="4">
    <source>
        <dbReference type="EMBL" id="MTS29404.1"/>
    </source>
</evidence>
<dbReference type="AlphaFoldDB" id="A0A6L6LZV1"/>
<dbReference type="GO" id="GO:0046872">
    <property type="term" value="F:metal ion binding"/>
    <property type="evidence" value="ECO:0007669"/>
    <property type="project" value="UniProtKB-KW"/>
</dbReference>
<dbReference type="Proteomes" id="UP000472755">
    <property type="component" value="Unassembled WGS sequence"/>
</dbReference>
<dbReference type="SMART" id="SM00922">
    <property type="entry name" value="MR_MLE"/>
    <property type="match status" value="1"/>
</dbReference>
<reference evidence="4 5" key="1">
    <citation type="journal article" date="2019" name="Nat. Med.">
        <title>A library of human gut bacterial isolates paired with longitudinal multiomics data enables mechanistic microbiome research.</title>
        <authorList>
            <person name="Poyet M."/>
            <person name="Groussin M."/>
            <person name="Gibbons S.M."/>
            <person name="Avila-Pacheco J."/>
            <person name="Jiang X."/>
            <person name="Kearney S.M."/>
            <person name="Perrotta A.R."/>
            <person name="Berdy B."/>
            <person name="Zhao S."/>
            <person name="Lieberman T.D."/>
            <person name="Swanson P.K."/>
            <person name="Smith M."/>
            <person name="Roesemann S."/>
            <person name="Alexander J.E."/>
            <person name="Rich S.A."/>
            <person name="Livny J."/>
            <person name="Vlamakis H."/>
            <person name="Clish C."/>
            <person name="Bullock K."/>
            <person name="Deik A."/>
            <person name="Scott J."/>
            <person name="Pierce K.A."/>
            <person name="Xavier R.J."/>
            <person name="Alm E.J."/>
        </authorList>
    </citation>
    <scope>NUCLEOTIDE SEQUENCE [LARGE SCALE GENOMIC DNA]</scope>
    <source>
        <strain evidence="4 5">BIOML-A4</strain>
    </source>
</reference>
<dbReference type="RefSeq" id="WP_172726448.1">
    <property type="nucleotide sequence ID" value="NZ_CAUFPO010000049.1"/>
</dbReference>
<dbReference type="SUPFAM" id="SSF51604">
    <property type="entry name" value="Enolase C-terminal domain-like"/>
    <property type="match status" value="1"/>
</dbReference>
<dbReference type="EMBL" id="WMZU01000083">
    <property type="protein sequence ID" value="MTS29404.1"/>
    <property type="molecule type" value="Genomic_DNA"/>
</dbReference>
<keyword evidence="2" id="KW-0456">Lyase</keyword>
<comment type="caution">
    <text evidence="4">The sequence shown here is derived from an EMBL/GenBank/DDBJ whole genome shotgun (WGS) entry which is preliminary data.</text>
</comment>
<evidence type="ECO:0000259" key="3">
    <source>
        <dbReference type="SMART" id="SM00922"/>
    </source>
</evidence>
<sequence length="466" mass="52957">MKKFAEDALNYVNTYSKPSELKITDMRFAHVESSSVHCILLKLYTNQGLVGMGEIRDGASATYAAMLKSRILGENPCDVDYIFRKIRQFAGPSRQGGGVSGIEIALWDLAGKAYQIPVYRMLGGKFRDSLRMYCDHGRTPPEERMDGTAQGMALKKRMDRFQMKMCKTILGIEDIQKLYPNEAILSGPPDYLAQIKREAENTTHRDSATGLAAVKDKPFLRKKEDFRYVSHPHTMLRITEHGLDRYEEYLSKIREAVGWQTPLAIDHLGHIGLEDACKLLQRLEKYHLMWVEDVLPWYLTKEYKILSRSTRTPLATGEDICFVENAQQLCQERGIAVIHPDVCSAGGILECKKIGDMAQKYGVSMSMHMCETPLAALATGHVGLATENFFAMEFNAPDDEYWEEMIQFQGGPLIQNGMFVVPERPGLGADDFNDEVIRQHLWPGYTAVWEETEQWDSERSSDRVWS</sequence>
<dbReference type="PANTHER" id="PTHR48080">
    <property type="entry name" value="D-GALACTONATE DEHYDRATASE-RELATED"/>
    <property type="match status" value="1"/>
</dbReference>
<dbReference type="InterPro" id="IPR013342">
    <property type="entry name" value="Mandelate_racemase_C"/>
</dbReference>
<dbReference type="Pfam" id="PF02746">
    <property type="entry name" value="MR_MLE_N"/>
    <property type="match status" value="1"/>
</dbReference>
<evidence type="ECO:0000256" key="2">
    <source>
        <dbReference type="ARBA" id="ARBA00023239"/>
    </source>
</evidence>
<dbReference type="Gene3D" id="3.30.390.10">
    <property type="entry name" value="Enolase-like, N-terminal domain"/>
    <property type="match status" value="1"/>
</dbReference>
<dbReference type="CDD" id="cd03316">
    <property type="entry name" value="MR_like"/>
    <property type="match status" value="1"/>
</dbReference>
<dbReference type="PANTHER" id="PTHR48080:SF2">
    <property type="entry name" value="D-GALACTONATE DEHYDRATASE"/>
    <property type="match status" value="1"/>
</dbReference>
<dbReference type="SUPFAM" id="SSF54826">
    <property type="entry name" value="Enolase N-terminal domain-like"/>
    <property type="match status" value="1"/>
</dbReference>
<evidence type="ECO:0000313" key="5">
    <source>
        <dbReference type="Proteomes" id="UP000472755"/>
    </source>
</evidence>
<dbReference type="InterPro" id="IPR036849">
    <property type="entry name" value="Enolase-like_C_sf"/>
</dbReference>
<name>A0A6L6LZV1_9FIRM</name>
<organism evidence="4 5">
    <name type="scientific">Ruthenibacterium lactatiformans</name>
    <dbReference type="NCBI Taxonomy" id="1550024"/>
    <lineage>
        <taxon>Bacteria</taxon>
        <taxon>Bacillati</taxon>
        <taxon>Bacillota</taxon>
        <taxon>Clostridia</taxon>
        <taxon>Eubacteriales</taxon>
        <taxon>Oscillospiraceae</taxon>
        <taxon>Ruthenibacterium</taxon>
    </lineage>
</organism>
<dbReference type="GO" id="GO:0016829">
    <property type="term" value="F:lyase activity"/>
    <property type="evidence" value="ECO:0007669"/>
    <property type="project" value="UniProtKB-KW"/>
</dbReference>
<feature type="domain" description="Mandelate racemase/muconate lactonizing enzyme C-terminal" evidence="3">
    <location>
        <begin position="142"/>
        <end position="313"/>
    </location>
</feature>
<dbReference type="SFLD" id="SFLDS00001">
    <property type="entry name" value="Enolase"/>
    <property type="match status" value="1"/>
</dbReference>
<dbReference type="InterPro" id="IPR013341">
    <property type="entry name" value="Mandelate_racemase_N_dom"/>
</dbReference>
<proteinExistence type="predicted"/>
<dbReference type="Gene3D" id="3.20.20.120">
    <property type="entry name" value="Enolase-like C-terminal domain"/>
    <property type="match status" value="1"/>
</dbReference>
<keyword evidence="1" id="KW-0479">Metal-binding</keyword>
<dbReference type="InterPro" id="IPR034593">
    <property type="entry name" value="DgoD-like"/>
</dbReference>
<protein>
    <submittedName>
        <fullName evidence="4">Mandelate racemase/muconate lactonizing enzyme family protein</fullName>
    </submittedName>
</protein>
<dbReference type="Pfam" id="PF13378">
    <property type="entry name" value="MR_MLE_C"/>
    <property type="match status" value="1"/>
</dbReference>
<accession>A0A6L6LZV1</accession>
<evidence type="ECO:0000256" key="1">
    <source>
        <dbReference type="ARBA" id="ARBA00022723"/>
    </source>
</evidence>
<dbReference type="InterPro" id="IPR029065">
    <property type="entry name" value="Enolase_C-like"/>
</dbReference>
<gene>
    <name evidence="4" type="ORF">GMD59_19375</name>
</gene>